<name>V8GAN3_9BURK</name>
<dbReference type="AlphaFoldDB" id="V8GAN3"/>
<accession>V8GAN3</accession>
<comment type="caution">
    <text evidence="1">The sequence shown here is derived from an EMBL/GenBank/DDBJ whole genome shotgun (WGS) entry which is preliminary data.</text>
</comment>
<keyword evidence="2" id="KW-1185">Reference proteome</keyword>
<dbReference type="EMBL" id="AYSV01000020">
    <property type="protein sequence ID" value="ETD72772.1"/>
    <property type="molecule type" value="Genomic_DNA"/>
</dbReference>
<evidence type="ECO:0000313" key="2">
    <source>
        <dbReference type="Proteomes" id="UP000018766"/>
    </source>
</evidence>
<organism evidence="1 2">
    <name type="scientific">Pelistega indica</name>
    <dbReference type="NCBI Taxonomy" id="1414851"/>
    <lineage>
        <taxon>Bacteria</taxon>
        <taxon>Pseudomonadati</taxon>
        <taxon>Pseudomonadota</taxon>
        <taxon>Betaproteobacteria</taxon>
        <taxon>Burkholderiales</taxon>
        <taxon>Alcaligenaceae</taxon>
        <taxon>Pelistega</taxon>
    </lineage>
</organism>
<dbReference type="RefSeq" id="WP_023949441.1">
    <property type="nucleotide sequence ID" value="NZ_AYSV01000020.1"/>
</dbReference>
<reference evidence="1 2" key="1">
    <citation type="submission" date="2013-11" db="EMBL/GenBank/DDBJ databases">
        <title>Genomic analysis of Pelistega sp. HM-7.</title>
        <authorList>
            <person name="Kumbhare S.V."/>
            <person name="Shetty S.A."/>
            <person name="Sharma O."/>
            <person name="Dhotre D.P."/>
        </authorList>
    </citation>
    <scope>NUCLEOTIDE SEQUENCE [LARGE SCALE GENOMIC DNA]</scope>
    <source>
        <strain evidence="1 2">HM-7</strain>
    </source>
</reference>
<dbReference type="Proteomes" id="UP000018766">
    <property type="component" value="Unassembled WGS sequence"/>
</dbReference>
<evidence type="ECO:0000313" key="1">
    <source>
        <dbReference type="EMBL" id="ETD72772.1"/>
    </source>
</evidence>
<sequence length="136" mass="15790">MEQPLRVILEPFDIEDKERCSQVIASLMPLFEAYHAEHYPDAPFVFNFMEFVKDWWHNEKLLVVAYQGDTAVGFSYARVGGNLFTSEPEIFITHSYPSINSDTIKHATLDAHLIVREMNSLLVQLLPLYRCVKLRD</sequence>
<protein>
    <submittedName>
        <fullName evidence="1">Uncharacterized protein</fullName>
    </submittedName>
</protein>
<gene>
    <name evidence="1" type="ORF">V757_02200</name>
</gene>
<proteinExistence type="predicted"/>